<accession>A0A7J6VH67</accession>
<evidence type="ECO:0000313" key="2">
    <source>
        <dbReference type="EMBL" id="KAF5184081.1"/>
    </source>
</evidence>
<dbReference type="CDD" id="cd06222">
    <property type="entry name" value="RNase_H_like"/>
    <property type="match status" value="1"/>
</dbReference>
<dbReference type="InterPro" id="IPR036397">
    <property type="entry name" value="RNaseH_sf"/>
</dbReference>
<name>A0A7J6VH67_THATH</name>
<dbReference type="PANTHER" id="PTHR47723:SF19">
    <property type="entry name" value="POLYNUCLEOTIDYL TRANSFERASE, RIBONUCLEASE H-LIKE SUPERFAMILY PROTEIN"/>
    <property type="match status" value="1"/>
</dbReference>
<protein>
    <recommendedName>
        <fullName evidence="1">RNase H type-1 domain-containing protein</fullName>
    </recommendedName>
</protein>
<dbReference type="AlphaFoldDB" id="A0A7J6VH67"/>
<evidence type="ECO:0000313" key="3">
    <source>
        <dbReference type="Proteomes" id="UP000554482"/>
    </source>
</evidence>
<dbReference type="EMBL" id="JABWDY010032585">
    <property type="protein sequence ID" value="KAF5184081.1"/>
    <property type="molecule type" value="Genomic_DNA"/>
</dbReference>
<dbReference type="Gene3D" id="3.30.420.10">
    <property type="entry name" value="Ribonuclease H-like superfamily/Ribonuclease H"/>
    <property type="match status" value="1"/>
</dbReference>
<dbReference type="InterPro" id="IPR044730">
    <property type="entry name" value="RNase_H-like_dom_plant"/>
</dbReference>
<keyword evidence="3" id="KW-1185">Reference proteome</keyword>
<reference evidence="2 3" key="1">
    <citation type="submission" date="2020-06" db="EMBL/GenBank/DDBJ databases">
        <title>Transcriptomic and genomic resources for Thalictrum thalictroides and T. hernandezii: Facilitating candidate gene discovery in an emerging model plant lineage.</title>
        <authorList>
            <person name="Arias T."/>
            <person name="Riano-Pachon D.M."/>
            <person name="Di Stilio V.S."/>
        </authorList>
    </citation>
    <scope>NUCLEOTIDE SEQUENCE [LARGE SCALE GENOMIC DNA]</scope>
    <source>
        <strain evidence="3">cv. WT478/WT964</strain>
        <tissue evidence="2">Leaves</tissue>
    </source>
</reference>
<feature type="domain" description="RNase H type-1" evidence="1">
    <location>
        <begin position="15"/>
        <end position="113"/>
    </location>
</feature>
<gene>
    <name evidence="2" type="ORF">FRX31_026329</name>
</gene>
<dbReference type="PANTHER" id="PTHR47723">
    <property type="entry name" value="OS05G0353850 PROTEIN"/>
    <property type="match status" value="1"/>
</dbReference>
<organism evidence="2 3">
    <name type="scientific">Thalictrum thalictroides</name>
    <name type="common">Rue-anemone</name>
    <name type="synonym">Anemone thalictroides</name>
    <dbReference type="NCBI Taxonomy" id="46969"/>
    <lineage>
        <taxon>Eukaryota</taxon>
        <taxon>Viridiplantae</taxon>
        <taxon>Streptophyta</taxon>
        <taxon>Embryophyta</taxon>
        <taxon>Tracheophyta</taxon>
        <taxon>Spermatophyta</taxon>
        <taxon>Magnoliopsida</taxon>
        <taxon>Ranunculales</taxon>
        <taxon>Ranunculaceae</taxon>
        <taxon>Thalictroideae</taxon>
        <taxon>Thalictrum</taxon>
    </lineage>
</organism>
<dbReference type="SUPFAM" id="SSF53098">
    <property type="entry name" value="Ribonuclease H-like"/>
    <property type="match status" value="1"/>
</dbReference>
<dbReference type="GO" id="GO:0003676">
    <property type="term" value="F:nucleic acid binding"/>
    <property type="evidence" value="ECO:0007669"/>
    <property type="project" value="InterPro"/>
</dbReference>
<dbReference type="GO" id="GO:0004523">
    <property type="term" value="F:RNA-DNA hybrid ribonuclease activity"/>
    <property type="evidence" value="ECO:0007669"/>
    <property type="project" value="InterPro"/>
</dbReference>
<dbReference type="Pfam" id="PF13456">
    <property type="entry name" value="RVT_3"/>
    <property type="match status" value="1"/>
</dbReference>
<evidence type="ECO:0000259" key="1">
    <source>
        <dbReference type="Pfam" id="PF13456"/>
    </source>
</evidence>
<dbReference type="InterPro" id="IPR053151">
    <property type="entry name" value="RNase_H-like"/>
</dbReference>
<dbReference type="InterPro" id="IPR002156">
    <property type="entry name" value="RNaseH_domain"/>
</dbReference>
<proteinExistence type="predicted"/>
<dbReference type="InterPro" id="IPR012337">
    <property type="entry name" value="RNaseH-like_sf"/>
</dbReference>
<dbReference type="Proteomes" id="UP000554482">
    <property type="component" value="Unassembled WGS sequence"/>
</dbReference>
<comment type="caution">
    <text evidence="2">The sequence shown here is derived from an EMBL/GenBank/DDBJ whole genome shotgun (WGS) entry which is preliminary data.</text>
</comment>
<sequence length="145" mass="15982">MMPTPLELVSFSELPDGSLITAGQESDTAGSAEEAQCRGILAAAKWGAWKHLVDVEIESDCKGAIDFLNGKANNLSWNAQNYLKEATSIFHSVVYIFCNRTGNRCAHLLASSAQMCSPDPTLYYVAPYWLQCKISYDRLLCNIEP</sequence>
<dbReference type="OrthoDB" id="1748820at2759"/>